<evidence type="ECO:0000256" key="1">
    <source>
        <dbReference type="ARBA" id="ARBA00022729"/>
    </source>
</evidence>
<feature type="chain" id="PRO_5035476088" description="Yeast cell wall synthesis Kre9/Knh1-like N-terminal domain-containing protein" evidence="3">
    <location>
        <begin position="24"/>
        <end position="388"/>
    </location>
</feature>
<feature type="compositionally biased region" description="Low complexity" evidence="2">
    <location>
        <begin position="140"/>
        <end position="189"/>
    </location>
</feature>
<dbReference type="AlphaFoldDB" id="A0A8K0VZ51"/>
<keyword evidence="1 3" id="KW-0732">Signal</keyword>
<dbReference type="InterPro" id="IPR052982">
    <property type="entry name" value="SRP1/TIP1-like"/>
</dbReference>
<evidence type="ECO:0000259" key="4">
    <source>
        <dbReference type="Pfam" id="PF10342"/>
    </source>
</evidence>
<feature type="region of interest" description="Disordered" evidence="2">
    <location>
        <begin position="117"/>
        <end position="206"/>
    </location>
</feature>
<keyword evidence="6" id="KW-1185">Reference proteome</keyword>
<organism evidence="5 6">
    <name type="scientific">Paraphoma chrysanthemicola</name>
    <dbReference type="NCBI Taxonomy" id="798071"/>
    <lineage>
        <taxon>Eukaryota</taxon>
        <taxon>Fungi</taxon>
        <taxon>Dikarya</taxon>
        <taxon>Ascomycota</taxon>
        <taxon>Pezizomycotina</taxon>
        <taxon>Dothideomycetes</taxon>
        <taxon>Pleosporomycetidae</taxon>
        <taxon>Pleosporales</taxon>
        <taxon>Pleosporineae</taxon>
        <taxon>Phaeosphaeriaceae</taxon>
        <taxon>Paraphoma</taxon>
    </lineage>
</organism>
<evidence type="ECO:0000313" key="5">
    <source>
        <dbReference type="EMBL" id="KAH7088314.1"/>
    </source>
</evidence>
<dbReference type="EMBL" id="JAGMVJ010000008">
    <property type="protein sequence ID" value="KAH7088314.1"/>
    <property type="molecule type" value="Genomic_DNA"/>
</dbReference>
<dbReference type="OrthoDB" id="5589325at2759"/>
<dbReference type="PANTHER" id="PTHR40633:SF1">
    <property type="entry name" value="GPI ANCHORED SERINE-THREONINE RICH PROTEIN (AFU_ORTHOLOGUE AFUA_1G03630)"/>
    <property type="match status" value="1"/>
</dbReference>
<reference evidence="5" key="1">
    <citation type="journal article" date="2021" name="Nat. Commun.">
        <title>Genetic determinants of endophytism in the Arabidopsis root mycobiome.</title>
        <authorList>
            <person name="Mesny F."/>
            <person name="Miyauchi S."/>
            <person name="Thiergart T."/>
            <person name="Pickel B."/>
            <person name="Atanasova L."/>
            <person name="Karlsson M."/>
            <person name="Huettel B."/>
            <person name="Barry K.W."/>
            <person name="Haridas S."/>
            <person name="Chen C."/>
            <person name="Bauer D."/>
            <person name="Andreopoulos W."/>
            <person name="Pangilinan J."/>
            <person name="LaButti K."/>
            <person name="Riley R."/>
            <person name="Lipzen A."/>
            <person name="Clum A."/>
            <person name="Drula E."/>
            <person name="Henrissat B."/>
            <person name="Kohler A."/>
            <person name="Grigoriev I.V."/>
            <person name="Martin F.M."/>
            <person name="Hacquard S."/>
        </authorList>
    </citation>
    <scope>NUCLEOTIDE SEQUENCE</scope>
    <source>
        <strain evidence="5">MPI-SDFR-AT-0120</strain>
    </source>
</reference>
<dbReference type="InterPro" id="IPR018466">
    <property type="entry name" value="Kre9/Knh1-like_N"/>
</dbReference>
<dbReference type="PANTHER" id="PTHR40633">
    <property type="entry name" value="MATRIX PROTEIN, PUTATIVE (AFU_ORTHOLOGUE AFUA_8G05410)-RELATED"/>
    <property type="match status" value="1"/>
</dbReference>
<feature type="compositionally biased region" description="Pro residues" evidence="2">
    <location>
        <begin position="122"/>
        <end position="139"/>
    </location>
</feature>
<comment type="caution">
    <text evidence="5">The sequence shown here is derived from an EMBL/GenBank/DDBJ whole genome shotgun (WGS) entry which is preliminary data.</text>
</comment>
<accession>A0A8K0VZ51</accession>
<feature type="region of interest" description="Disordered" evidence="2">
    <location>
        <begin position="325"/>
        <end position="388"/>
    </location>
</feature>
<evidence type="ECO:0000256" key="2">
    <source>
        <dbReference type="SAM" id="MobiDB-lite"/>
    </source>
</evidence>
<proteinExistence type="predicted"/>
<feature type="domain" description="Yeast cell wall synthesis Kre9/Knh1-like N-terminal" evidence="4">
    <location>
        <begin position="34"/>
        <end position="112"/>
    </location>
</feature>
<protein>
    <recommendedName>
        <fullName evidence="4">Yeast cell wall synthesis Kre9/Knh1-like N-terminal domain-containing protein</fullName>
    </recommendedName>
</protein>
<evidence type="ECO:0000313" key="6">
    <source>
        <dbReference type="Proteomes" id="UP000813461"/>
    </source>
</evidence>
<name>A0A8K0VZ51_9PLEO</name>
<feature type="signal peptide" evidence="3">
    <location>
        <begin position="1"/>
        <end position="23"/>
    </location>
</feature>
<evidence type="ECO:0000256" key="3">
    <source>
        <dbReference type="SAM" id="SignalP"/>
    </source>
</evidence>
<dbReference type="Proteomes" id="UP000813461">
    <property type="component" value="Unassembled WGS sequence"/>
</dbReference>
<dbReference type="Pfam" id="PF10342">
    <property type="entry name" value="Kre9_KNH"/>
    <property type="match status" value="1"/>
</dbReference>
<gene>
    <name evidence="5" type="ORF">FB567DRAFT_335789</name>
</gene>
<sequence length="388" mass="39318">MGFNLQPPWVLILLLLVGTAVLGAEINAYPINGVDAGKTYTITYSPGGNTPTTFILRKGFSTGLATVGTLTTSATGGTFQWTVSSSLVSGSDYALEIRQGSDTPNFSGLFSVRGSSAVPSSVAPPPASAPSPTPTPVPQPSASLRSVASSIASPVPSSSRVAQSADSSSTPASSLSSGSATSRSSGISTPIVPAGEASSSATIVPPGGGGGGLSTGAKAGIGVGASTAGLSIALGAFYLGMSVHKKSKKVDDAETSTGGGKPELDGKVLYKHEITPELDAGAQVPVAQERHTTSAHLNSNAAKELQADSTPVIVPTQSELHGTPQHFELSPGVAQGPRHELDGNATYNQSPVAPIVNSPRDGLNRADTYNDPRLVQNPWAQDETLPRR</sequence>